<feature type="coiled-coil region" evidence="1">
    <location>
        <begin position="954"/>
        <end position="988"/>
    </location>
</feature>
<feature type="region of interest" description="Disordered" evidence="2">
    <location>
        <begin position="23"/>
        <end position="42"/>
    </location>
</feature>
<proteinExistence type="predicted"/>
<reference evidence="4" key="1">
    <citation type="submission" date="2025-08" db="UniProtKB">
        <authorList>
            <consortium name="RefSeq"/>
        </authorList>
    </citation>
    <scope>IDENTIFICATION</scope>
    <source>
        <strain evidence="4">USDA-PBARC FA_bdor</strain>
        <tissue evidence="4">Whole organism</tissue>
    </source>
</reference>
<feature type="region of interest" description="Disordered" evidence="2">
    <location>
        <begin position="561"/>
        <end position="662"/>
    </location>
</feature>
<feature type="region of interest" description="Disordered" evidence="2">
    <location>
        <begin position="308"/>
        <end position="335"/>
    </location>
</feature>
<protein>
    <submittedName>
        <fullName evidence="4">Uncharacterized protein</fullName>
    </submittedName>
</protein>
<accession>A0A9R1T5V3</accession>
<feature type="region of interest" description="Disordered" evidence="2">
    <location>
        <begin position="713"/>
        <end position="733"/>
    </location>
</feature>
<feature type="region of interest" description="Disordered" evidence="2">
    <location>
        <begin position="674"/>
        <end position="699"/>
    </location>
</feature>
<keyword evidence="3" id="KW-1185">Reference proteome</keyword>
<evidence type="ECO:0000313" key="4">
    <source>
        <dbReference type="RefSeq" id="XP_011303859.1"/>
    </source>
</evidence>
<feature type="coiled-coil region" evidence="1">
    <location>
        <begin position="874"/>
        <end position="901"/>
    </location>
</feature>
<feature type="region of interest" description="Disordered" evidence="2">
    <location>
        <begin position="421"/>
        <end position="442"/>
    </location>
</feature>
<feature type="compositionally biased region" description="Low complexity" evidence="2">
    <location>
        <begin position="587"/>
        <end position="604"/>
    </location>
</feature>
<feature type="region of interest" description="Disordered" evidence="2">
    <location>
        <begin position="200"/>
        <end position="226"/>
    </location>
</feature>
<feature type="compositionally biased region" description="Polar residues" evidence="2">
    <location>
        <begin position="1162"/>
        <end position="1179"/>
    </location>
</feature>
<feature type="compositionally biased region" description="Low complexity" evidence="2">
    <location>
        <begin position="1257"/>
        <end position="1274"/>
    </location>
</feature>
<feature type="region of interest" description="Disordered" evidence="2">
    <location>
        <begin position="352"/>
        <end position="372"/>
    </location>
</feature>
<evidence type="ECO:0000256" key="2">
    <source>
        <dbReference type="SAM" id="MobiDB-lite"/>
    </source>
</evidence>
<dbReference type="RefSeq" id="XP_011303859.1">
    <property type="nucleotide sequence ID" value="XM_011305557.1"/>
</dbReference>
<feature type="compositionally biased region" description="Polar residues" evidence="2">
    <location>
        <begin position="717"/>
        <end position="727"/>
    </location>
</feature>
<feature type="coiled-coil region" evidence="1">
    <location>
        <begin position="1025"/>
        <end position="1101"/>
    </location>
</feature>
<name>A0A9R1T5V3_9HYME</name>
<dbReference type="Proteomes" id="UP000694866">
    <property type="component" value="Unplaced"/>
</dbReference>
<feature type="compositionally biased region" description="Polar residues" evidence="2">
    <location>
        <begin position="28"/>
        <end position="42"/>
    </location>
</feature>
<evidence type="ECO:0000256" key="1">
    <source>
        <dbReference type="SAM" id="Coils"/>
    </source>
</evidence>
<dbReference type="CTD" id="33526"/>
<gene>
    <name evidence="4" type="primary">LOC105266996</name>
</gene>
<feature type="region of interest" description="Disordered" evidence="2">
    <location>
        <begin position="1157"/>
        <end position="1289"/>
    </location>
</feature>
<dbReference type="OrthoDB" id="10038993at2759"/>
<feature type="compositionally biased region" description="Polar residues" evidence="2">
    <location>
        <begin position="611"/>
        <end position="623"/>
    </location>
</feature>
<organism evidence="3 4">
    <name type="scientific">Fopius arisanus</name>
    <dbReference type="NCBI Taxonomy" id="64838"/>
    <lineage>
        <taxon>Eukaryota</taxon>
        <taxon>Metazoa</taxon>
        <taxon>Ecdysozoa</taxon>
        <taxon>Arthropoda</taxon>
        <taxon>Hexapoda</taxon>
        <taxon>Insecta</taxon>
        <taxon>Pterygota</taxon>
        <taxon>Neoptera</taxon>
        <taxon>Endopterygota</taxon>
        <taxon>Hymenoptera</taxon>
        <taxon>Apocrita</taxon>
        <taxon>Ichneumonoidea</taxon>
        <taxon>Braconidae</taxon>
        <taxon>Opiinae</taxon>
        <taxon>Fopius</taxon>
    </lineage>
</organism>
<feature type="compositionally biased region" description="Polar residues" evidence="2">
    <location>
        <begin position="636"/>
        <end position="646"/>
    </location>
</feature>
<feature type="compositionally biased region" description="Low complexity" evidence="2">
    <location>
        <begin position="647"/>
        <end position="661"/>
    </location>
</feature>
<keyword evidence="1" id="KW-0175">Coiled coil</keyword>
<feature type="compositionally biased region" description="Basic and acidic residues" evidence="2">
    <location>
        <begin position="565"/>
        <end position="582"/>
    </location>
</feature>
<dbReference type="KEGG" id="fas:105266996"/>
<feature type="compositionally biased region" description="Basic and acidic residues" evidence="2">
    <location>
        <begin position="361"/>
        <end position="372"/>
    </location>
</feature>
<feature type="compositionally biased region" description="Low complexity" evidence="2">
    <location>
        <begin position="426"/>
        <end position="442"/>
    </location>
</feature>
<sequence>MAKNASESRIPVSRAARPSFLPKPKIISASNNSGPTIGGNSRRSTILSSGCFLPPQLNEDIALKTPRGRFSGVPCAYSTPAAGELGRIAHAVSPIWNLKDESFQQELSYNRKEDDLFGSLHGQLTMLEDIGNSCLVETTLGSTLNDINSINISSGLSTHQYLSLNKQNSFEHDESLGILTPDQMTDFTVPLSCSRTPSCENLTGSRGVPAATTTSSSHKSRPTDIQFVDNPNTNILLCERSPSLEELPLDPKPPEGGKLTEEIYTNQQVVSSVVTTNVPSAVTSVTSAASLPMSFVTSVTSITSLEAGYQGDGENSRPASRGPDPPAVNSGSLPGTLPASCQACRLQDPMTDSDFFTESDADAHEDMGRGDRRAQVIDGTLFCAPADARRRCPSFAGEEMDSSGIYSDLDKRQDERFNGLEQVSGDQTPDTANTPDTADTADTQMSQKVQLTPILTTDMPAVIMDFLQVPKNPLNTTSDSNSSGGHEITVIHVETAVDTHRNLTKAQGKVEASALKKYKMPKKNVESKIKAMIESTTKEDSPKELRRVTRVRKNGHWDAVMSKIEAGKSEQRLRPQRKEVKSRFMQSLTSSASTSSTPTMSSPSGGHIASSKRSPGDANNNGKATKDKRRSRGRQGINSPSQETARSSVRSSMSDLSSGLSKETVLKRSITAVTQQRRTVNGRATLKSRVPSHDAKKAGTLDLSPLNLEKTPVPIRKSTSSRRSAPNSGPVYSVKQTTLMSTPVTKDSIRRESNSSTTISPRISITTRQQATQTNCLDESSRINRAENAVDALCLTIQYLMRQNEEASKKVQKTLCNSNATQIILQETLTSEREKHQKALNDLRSDLEIEYTGRISTLEKTLSEERSAFEERLKSSLNDLIKQHETEIEKFKSEHSKELEQKYTNENVQEPLEDLPSQFPLKDSIKQEMESLRSCIKPILIMKQRVNGKLKYENNLLLKKLKEKQLKIQILETELEKLRKSNNLVNSDTSSDQSSSLHAEVWSLRSVLELRSQENCSMRSEIETLRRDVEGRDTLEQKVESLEARCEDLKAQLQSKECYERTLSHQNEILLGSFHEVSKHNKRLTQRNEELQWRLRQKNEVVSVLANQLATPDRLSRSLGPEHIEHSITAEKNPTSSSMIKFMVQKGDSVSWTLEIDESSDPLPTNEATATVSRQNSLRRTPRKSLDIRARSKSVSTSDTMREDGWAPAYNSTPVSGRRPRSDPSVSPAGQIPVDVANDQQTAGPTPQEAGGEAMISEETSATSSEDESSASTDIPRIAMEFAWTNPVE</sequence>
<dbReference type="GeneID" id="105266996"/>
<evidence type="ECO:0000313" key="3">
    <source>
        <dbReference type="Proteomes" id="UP000694866"/>
    </source>
</evidence>